<dbReference type="EMBL" id="JACGWM010000012">
    <property type="protein sequence ID" value="KAL0337554.1"/>
    <property type="molecule type" value="Genomic_DNA"/>
</dbReference>
<protein>
    <submittedName>
        <fullName evidence="1">Uncharacterized protein</fullName>
    </submittedName>
</protein>
<dbReference type="PANTHER" id="PTHR34222:SF99">
    <property type="entry name" value="PROTEIN, PUTATIVE-RELATED"/>
    <property type="match status" value="1"/>
</dbReference>
<gene>
    <name evidence="1" type="ORF">Scaly_2030500</name>
</gene>
<reference evidence="1" key="2">
    <citation type="journal article" date="2024" name="Plant">
        <title>Genomic evolution and insights into agronomic trait innovations of Sesamum species.</title>
        <authorList>
            <person name="Miao H."/>
            <person name="Wang L."/>
            <person name="Qu L."/>
            <person name="Liu H."/>
            <person name="Sun Y."/>
            <person name="Le M."/>
            <person name="Wang Q."/>
            <person name="Wei S."/>
            <person name="Zheng Y."/>
            <person name="Lin W."/>
            <person name="Duan Y."/>
            <person name="Cao H."/>
            <person name="Xiong S."/>
            <person name="Wang X."/>
            <person name="Wei L."/>
            <person name="Li C."/>
            <person name="Ma Q."/>
            <person name="Ju M."/>
            <person name="Zhao R."/>
            <person name="Li G."/>
            <person name="Mu C."/>
            <person name="Tian Q."/>
            <person name="Mei H."/>
            <person name="Zhang T."/>
            <person name="Gao T."/>
            <person name="Zhang H."/>
        </authorList>
    </citation>
    <scope>NUCLEOTIDE SEQUENCE</scope>
    <source>
        <strain evidence="1">KEN8</strain>
    </source>
</reference>
<name>A0AAW2N3J6_9LAMI</name>
<dbReference type="AlphaFoldDB" id="A0AAW2N3J6"/>
<reference evidence="1" key="1">
    <citation type="submission" date="2020-06" db="EMBL/GenBank/DDBJ databases">
        <authorList>
            <person name="Li T."/>
            <person name="Hu X."/>
            <person name="Zhang T."/>
            <person name="Song X."/>
            <person name="Zhang H."/>
            <person name="Dai N."/>
            <person name="Sheng W."/>
            <person name="Hou X."/>
            <person name="Wei L."/>
        </authorList>
    </citation>
    <scope>NUCLEOTIDE SEQUENCE</scope>
    <source>
        <strain evidence="1">KEN8</strain>
        <tissue evidence="1">Leaf</tissue>
    </source>
</reference>
<proteinExistence type="predicted"/>
<evidence type="ECO:0000313" key="1">
    <source>
        <dbReference type="EMBL" id="KAL0337554.1"/>
    </source>
</evidence>
<accession>A0AAW2N3J6</accession>
<organism evidence="1">
    <name type="scientific">Sesamum calycinum</name>
    <dbReference type="NCBI Taxonomy" id="2727403"/>
    <lineage>
        <taxon>Eukaryota</taxon>
        <taxon>Viridiplantae</taxon>
        <taxon>Streptophyta</taxon>
        <taxon>Embryophyta</taxon>
        <taxon>Tracheophyta</taxon>
        <taxon>Spermatophyta</taxon>
        <taxon>Magnoliopsida</taxon>
        <taxon>eudicotyledons</taxon>
        <taxon>Gunneridae</taxon>
        <taxon>Pentapetalae</taxon>
        <taxon>asterids</taxon>
        <taxon>lamiids</taxon>
        <taxon>Lamiales</taxon>
        <taxon>Pedaliaceae</taxon>
        <taxon>Sesamum</taxon>
    </lineage>
</organism>
<comment type="caution">
    <text evidence="1">The sequence shown here is derived from an EMBL/GenBank/DDBJ whole genome shotgun (WGS) entry which is preliminary data.</text>
</comment>
<sequence length="256" mass="28854">MKLEQMEANQLIQFLTGLNESYDNIRNQILVLDPLPNVNKAYLMVFRVERQRQVNLGYADSVESSTILGRGQGYRGGLGQRNNMKRKGHLDKRNMICEIYHKSSHGKDTCFKIHGVPEWYKDLNGQKKRNGTIGRAYATSGDNFGDTHNTVGAGAGSADLVTKLMQALRLIQNKMPHDPVGVHFAETEMTGYVWGHKGYKLLDMVNNNVLISRDVFHENIFSYHSSKSTEPDPIPIPNPIPDTIIPALLMQILFLT</sequence>
<dbReference type="PANTHER" id="PTHR34222">
    <property type="entry name" value="GAG_PRE-INTEGRS DOMAIN-CONTAINING PROTEIN"/>
    <property type="match status" value="1"/>
</dbReference>